<dbReference type="Pfam" id="PF18986">
    <property type="entry name" value="DUF5719"/>
    <property type="match status" value="1"/>
</dbReference>
<comment type="caution">
    <text evidence="2">The sequence shown here is derived from an EMBL/GenBank/DDBJ whole genome shotgun (WGS) entry which is preliminary data.</text>
</comment>
<keyword evidence="1" id="KW-0812">Transmembrane</keyword>
<organism evidence="2 3">
    <name type="scientific">Bifidobacterium callitrichidarum</name>
    <dbReference type="NCBI Taxonomy" id="2052941"/>
    <lineage>
        <taxon>Bacteria</taxon>
        <taxon>Bacillati</taxon>
        <taxon>Actinomycetota</taxon>
        <taxon>Actinomycetes</taxon>
        <taxon>Bifidobacteriales</taxon>
        <taxon>Bifidobacteriaceae</taxon>
        <taxon>Bifidobacterium</taxon>
    </lineage>
</organism>
<evidence type="ECO:0000313" key="3">
    <source>
        <dbReference type="Proteomes" id="UP000245876"/>
    </source>
</evidence>
<feature type="transmembrane region" description="Helical" evidence="1">
    <location>
        <begin position="20"/>
        <end position="39"/>
    </location>
</feature>
<proteinExistence type="predicted"/>
<evidence type="ECO:0008006" key="4">
    <source>
        <dbReference type="Google" id="ProtNLM"/>
    </source>
</evidence>
<keyword evidence="1" id="KW-1133">Transmembrane helix</keyword>
<dbReference type="AlphaFoldDB" id="A0A2U2N8I3"/>
<dbReference type="OrthoDB" id="3240451at2"/>
<evidence type="ECO:0000256" key="1">
    <source>
        <dbReference type="SAM" id="Phobius"/>
    </source>
</evidence>
<dbReference type="RefSeq" id="WP_109057179.1">
    <property type="nucleotide sequence ID" value="NZ_QFFM01000013.1"/>
</dbReference>
<keyword evidence="1" id="KW-0472">Membrane</keyword>
<gene>
    <name evidence="2" type="ORF">DF196_07170</name>
</gene>
<dbReference type="InterPro" id="IPR043777">
    <property type="entry name" value="DUF5719"/>
</dbReference>
<dbReference type="EMBL" id="QFFM01000013">
    <property type="protein sequence ID" value="PWG65299.1"/>
    <property type="molecule type" value="Genomic_DNA"/>
</dbReference>
<reference evidence="2 3" key="1">
    <citation type="journal article" date="2018" name="Int. J. Syst. Evol. Microbiol.">
        <title>Bifidobacterium callitrichidarum sp. nov. from the faeces of the emperor tamarin (Saguinus imperator).</title>
        <authorList>
            <person name="Modesto M."/>
            <person name="Michelini S."/>
            <person name="Sansosti M.C."/>
            <person name="De Filippo C."/>
            <person name="Cavalieri D."/>
            <person name="Qvirist L."/>
            <person name="Andlid T."/>
            <person name="Spiezio C."/>
            <person name="Sandri C."/>
            <person name="Pascarelli S."/>
            <person name="Sgorbati B."/>
            <person name="Mattarelli P."/>
        </authorList>
    </citation>
    <scope>NUCLEOTIDE SEQUENCE [LARGE SCALE GENOMIC DNA]</scope>
    <source>
        <strain evidence="2 3">TRI 5</strain>
    </source>
</reference>
<protein>
    <recommendedName>
        <fullName evidence="4">Organic solvents resistance ABC transporter permease</fullName>
    </recommendedName>
</protein>
<sequence length="520" mass="53098">MSRKARKSTSSVPRRVMRVVTGIITMIVLIALFAALMILPGPKSLIDRVQATTDAIDQTVSPTQSETYCPAPMALADSGTYGDSEFQATVGNLATQARYAAFGSVYSASVAAFGDDSASASSAVTLKDDDATDEDQVKTGSEKISQGSRLIDTHMLTAEAGTGTAGSIASWASDGDLKGVSAASCVATALRQSFLLPSTATGTTQQLIVANPSTKPTTVDVSVWGSKSAGKLTMSTQSTLTVPAGGESTLELSAAATAQDGLYATVSSKETPIAAVVRVVSMDGLTSKGSDFAMPLGAASNAAVASSVNEGDKATAYLFAHVDTRTELSWITASGLVHAQDVTVKAGQVSVVDLGDAPKGALGVMSTAEDKLFLTVKASRSGDGDQADFALINAAQPAAYAGLALPDDVTGTITLANLSNKEAKVTIHAYDAKGHAVKSRDVTLGANAAQAVKAADLADGDNAAVVLMVEDQDKQVGWNVRLSHDNLGDGKVAGLAAIGPTALVPSIAHVWARNDSTIVR</sequence>
<accession>A0A2U2N8I3</accession>
<name>A0A2U2N8I3_9BIFI</name>
<dbReference type="Proteomes" id="UP000245876">
    <property type="component" value="Unassembled WGS sequence"/>
</dbReference>
<evidence type="ECO:0000313" key="2">
    <source>
        <dbReference type="EMBL" id="PWG65299.1"/>
    </source>
</evidence>
<keyword evidence="3" id="KW-1185">Reference proteome</keyword>